<dbReference type="HOGENOM" id="CLU_1644900_0_0_1"/>
<organism evidence="2 3">
    <name type="scientific">Torulaspora delbrueckii</name>
    <name type="common">Yeast</name>
    <name type="synonym">Candida colliculosa</name>
    <dbReference type="NCBI Taxonomy" id="4950"/>
    <lineage>
        <taxon>Eukaryota</taxon>
        <taxon>Fungi</taxon>
        <taxon>Dikarya</taxon>
        <taxon>Ascomycota</taxon>
        <taxon>Saccharomycotina</taxon>
        <taxon>Saccharomycetes</taxon>
        <taxon>Saccharomycetales</taxon>
        <taxon>Saccharomycetaceae</taxon>
        <taxon>Torulaspora</taxon>
    </lineage>
</organism>
<proteinExistence type="predicted"/>
<dbReference type="InterPro" id="IPR037738">
    <property type="entry name" value="Ecm13-like"/>
</dbReference>
<evidence type="ECO:0000256" key="1">
    <source>
        <dbReference type="SAM" id="MobiDB-lite"/>
    </source>
</evidence>
<dbReference type="eggNOG" id="ENOG502SDCM">
    <property type="taxonomic scope" value="Eukaryota"/>
</dbReference>
<protein>
    <submittedName>
        <fullName evidence="2">Uncharacterized protein</fullName>
    </submittedName>
</protein>
<dbReference type="OrthoDB" id="5431245at2759"/>
<gene>
    <name evidence="2" type="primary">TDEL0C03460</name>
    <name evidence="2" type="ORF">TDEL_0C03460</name>
</gene>
<dbReference type="GeneID" id="11500570"/>
<dbReference type="RefSeq" id="XP_003680446.1">
    <property type="nucleotide sequence ID" value="XM_003680398.1"/>
</dbReference>
<dbReference type="AlphaFoldDB" id="G8ZRU3"/>
<dbReference type="KEGG" id="tdl:TDEL_0C03460"/>
<dbReference type="InParanoid" id="G8ZRU3"/>
<dbReference type="PANTHER" id="PTHR36826:SF1">
    <property type="entry name" value="PROTEIN ECM13"/>
    <property type="match status" value="1"/>
</dbReference>
<feature type="region of interest" description="Disordered" evidence="1">
    <location>
        <begin position="75"/>
        <end position="104"/>
    </location>
</feature>
<evidence type="ECO:0000313" key="3">
    <source>
        <dbReference type="Proteomes" id="UP000005627"/>
    </source>
</evidence>
<keyword evidence="3" id="KW-1185">Reference proteome</keyword>
<reference evidence="2 3" key="1">
    <citation type="journal article" date="2011" name="Proc. Natl. Acad. Sci. U.S.A.">
        <title>Evolutionary erosion of yeast sex chromosomes by mating-type switching accidents.</title>
        <authorList>
            <person name="Gordon J.L."/>
            <person name="Armisen D."/>
            <person name="Proux-Wera E."/>
            <person name="Oheigeartaigh S.S."/>
            <person name="Byrne K.P."/>
            <person name="Wolfe K.H."/>
        </authorList>
    </citation>
    <scope>NUCLEOTIDE SEQUENCE [LARGE SCALE GENOMIC DNA]</scope>
    <source>
        <strain evidence="3">ATCC 10662 / CBS 1146 / NBRC 0425 / NCYC 2629 / NRRL Y-866</strain>
    </source>
</reference>
<dbReference type="Proteomes" id="UP000005627">
    <property type="component" value="Chromosome 3"/>
</dbReference>
<feature type="compositionally biased region" description="Low complexity" evidence="1">
    <location>
        <begin position="84"/>
        <end position="95"/>
    </location>
</feature>
<dbReference type="STRING" id="1076872.G8ZRU3"/>
<name>G8ZRU3_TORDE</name>
<dbReference type="EMBL" id="HE616744">
    <property type="protein sequence ID" value="CCE91235.1"/>
    <property type="molecule type" value="Genomic_DNA"/>
</dbReference>
<accession>G8ZRU3</accession>
<sequence length="161" mass="17914">MNATLGQQYLLASKARGKLERCAQCGKNKDYNLRVLVGHANLLDRLLSGIDKYRGKAAQRAEECSVEYISSEDDFDEQCREFPSSSSASDSSSSDYESDEEDEYDEALRYTPLSLCGNQGQPPVVAIASEQLCDDYESDSESDVEHQTMAPLEFHCEPIHA</sequence>
<evidence type="ECO:0000313" key="2">
    <source>
        <dbReference type="EMBL" id="CCE91235.1"/>
    </source>
</evidence>
<dbReference type="PANTHER" id="PTHR36826">
    <property type="entry name" value="PROTEIN ECM13"/>
    <property type="match status" value="1"/>
</dbReference>